<dbReference type="InterPro" id="IPR005299">
    <property type="entry name" value="MeTrfase_7"/>
</dbReference>
<dbReference type="AlphaFoldDB" id="A0A170PS70"/>
<dbReference type="GO" id="GO:0008168">
    <property type="term" value="F:methyltransferase activity"/>
    <property type="evidence" value="ECO:0007669"/>
    <property type="project" value="UniProtKB-KW"/>
</dbReference>
<keyword evidence="3" id="KW-0808">Transferase</keyword>
<accession>A0A170PS70</accession>
<dbReference type="GO" id="GO:0046872">
    <property type="term" value="F:metal ion binding"/>
    <property type="evidence" value="ECO:0007669"/>
    <property type="project" value="UniProtKB-KW"/>
</dbReference>
<dbReference type="GO" id="GO:0032259">
    <property type="term" value="P:methylation"/>
    <property type="evidence" value="ECO:0007669"/>
    <property type="project" value="UniProtKB-KW"/>
</dbReference>
<reference evidence="3" key="1">
    <citation type="submission" date="2015-10" db="EMBL/GenBank/DDBJ databases">
        <authorList>
            <person name="Gilbert D.G."/>
        </authorList>
    </citation>
    <scope>NUCLEOTIDE SEQUENCE</scope>
</reference>
<dbReference type="Gene3D" id="1.10.1200.270">
    <property type="entry name" value="Methyltransferase, alpha-helical capping domain"/>
    <property type="match status" value="1"/>
</dbReference>
<keyword evidence="2" id="KW-0460">Magnesium</keyword>
<dbReference type="Pfam" id="PF03492">
    <property type="entry name" value="Methyltransf_7"/>
    <property type="match status" value="1"/>
</dbReference>
<keyword evidence="1" id="KW-0479">Metal-binding</keyword>
<dbReference type="SUPFAM" id="SSF53335">
    <property type="entry name" value="S-adenosyl-L-methionine-dependent methyltransferases"/>
    <property type="match status" value="1"/>
</dbReference>
<evidence type="ECO:0000256" key="1">
    <source>
        <dbReference type="ARBA" id="ARBA00022723"/>
    </source>
</evidence>
<evidence type="ECO:0000313" key="3">
    <source>
        <dbReference type="EMBL" id="CUS54626.1"/>
    </source>
</evidence>
<protein>
    <submittedName>
        <fullName evidence="3">S-adenosyl-L-methionine:salicylic acid carboxyl methyltransferase</fullName>
    </submittedName>
</protein>
<dbReference type="Gene3D" id="3.40.50.150">
    <property type="entry name" value="Vaccinia Virus protein VP39"/>
    <property type="match status" value="1"/>
</dbReference>
<gene>
    <name evidence="3" type="ORF">MGWOODY_XGa885</name>
</gene>
<proteinExistence type="predicted"/>
<dbReference type="InterPro" id="IPR042086">
    <property type="entry name" value="MeTrfase_capping"/>
</dbReference>
<sequence length="376" mass="41700">MTVSTSKNTYATVSMKGGGYYSQRTRGAKDVIDSAVGMLEDAVAALPARIMEHSIQIADYGAADGGTSKHAIYRTISALRKRYPQHQVAVTYSDLPGNDYSTLFRNVTGVNDDSGDNYLKDFDNIFVNACGTGFHRQLMPDQTLDIGFSATAMHYVSEKPCQVPNHVHMVGASGSALDAFSRQARDDWNQILLSRAAELKPGGRLVFMNFGIDEDGRYLGNTGGINMFNTFNDIWHELHEEGLITHDEWVDATFSQFYRTREEFCAPLVDPSSEVYQSGLRLVSAHTDIVKCPYRAAYEAAGGTMSTQEFATSYIPTLRSWSETVFATALDSSRPEDARAALVDQFYQRYEDRVAADPTGHAMDYVHCYLAIEKIS</sequence>
<evidence type="ECO:0000256" key="2">
    <source>
        <dbReference type="ARBA" id="ARBA00022842"/>
    </source>
</evidence>
<dbReference type="EMBL" id="CZRL01000104">
    <property type="protein sequence ID" value="CUS54626.1"/>
    <property type="molecule type" value="Genomic_DNA"/>
</dbReference>
<organism evidence="3">
    <name type="scientific">hydrothermal vent metagenome</name>
    <dbReference type="NCBI Taxonomy" id="652676"/>
    <lineage>
        <taxon>unclassified sequences</taxon>
        <taxon>metagenomes</taxon>
        <taxon>ecological metagenomes</taxon>
    </lineage>
</organism>
<dbReference type="PANTHER" id="PTHR31009">
    <property type="entry name" value="S-ADENOSYL-L-METHIONINE:CARBOXYL METHYLTRANSFERASE FAMILY PROTEIN"/>
    <property type="match status" value="1"/>
</dbReference>
<keyword evidence="3" id="KW-0489">Methyltransferase</keyword>
<name>A0A170PS70_9ZZZZ</name>
<dbReference type="InterPro" id="IPR029063">
    <property type="entry name" value="SAM-dependent_MTases_sf"/>
</dbReference>